<proteinExistence type="predicted"/>
<evidence type="ECO:0000259" key="1">
    <source>
        <dbReference type="Pfam" id="PF09949"/>
    </source>
</evidence>
<dbReference type="Pfam" id="PF09949">
    <property type="entry name" value="APP1_cat"/>
    <property type="match status" value="1"/>
</dbReference>
<protein>
    <submittedName>
        <fullName evidence="2">Uncharacterized conserved protein</fullName>
    </submittedName>
</protein>
<dbReference type="RefSeq" id="WP_089661424.1">
    <property type="nucleotide sequence ID" value="NZ_LT629745.1"/>
</dbReference>
<dbReference type="PANTHER" id="PTHR28208:SF3">
    <property type="entry name" value="PHOSPHATIDATE PHOSPHATASE APP1"/>
    <property type="match status" value="1"/>
</dbReference>
<evidence type="ECO:0000313" key="2">
    <source>
        <dbReference type="EMBL" id="SDR74971.1"/>
    </source>
</evidence>
<dbReference type="PANTHER" id="PTHR28208">
    <property type="entry name" value="PHOSPHATIDATE PHOSPHATASE APP1"/>
    <property type="match status" value="1"/>
</dbReference>
<name>A0A1H1LKA5_9FLAO</name>
<dbReference type="Proteomes" id="UP000198858">
    <property type="component" value="Chromosome I"/>
</dbReference>
<dbReference type="GO" id="GO:0008195">
    <property type="term" value="F:phosphatidate phosphatase activity"/>
    <property type="evidence" value="ECO:0007669"/>
    <property type="project" value="InterPro"/>
</dbReference>
<reference evidence="2 3" key="1">
    <citation type="submission" date="2016-10" db="EMBL/GenBank/DDBJ databases">
        <authorList>
            <person name="Varghese N."/>
            <person name="Submissions S."/>
        </authorList>
    </citation>
    <scope>NUCLEOTIDE SEQUENCE [LARGE SCALE GENOMIC DNA]</scope>
    <source>
        <strain evidence="2 3">Mar_2010_102</strain>
    </source>
</reference>
<dbReference type="InterPro" id="IPR052935">
    <property type="entry name" value="Mg2+_PAP"/>
</dbReference>
<dbReference type="STRING" id="1250231.SAMN04488552_0854"/>
<dbReference type="EMBL" id="LT629745">
    <property type="protein sequence ID" value="SDR74971.1"/>
    <property type="molecule type" value="Genomic_DNA"/>
</dbReference>
<accession>A0A1H1LKA5</accession>
<dbReference type="AlphaFoldDB" id="A0A1H1LKA5"/>
<gene>
    <name evidence="2" type="ORF">SAMN04488552_0854</name>
</gene>
<organism evidence="2 3">
    <name type="scientific">Christiangramia echinicola</name>
    <dbReference type="NCBI Taxonomy" id="279359"/>
    <lineage>
        <taxon>Bacteria</taxon>
        <taxon>Pseudomonadati</taxon>
        <taxon>Bacteroidota</taxon>
        <taxon>Flavobacteriia</taxon>
        <taxon>Flavobacteriales</taxon>
        <taxon>Flavobacteriaceae</taxon>
        <taxon>Christiangramia</taxon>
    </lineage>
</organism>
<keyword evidence="3" id="KW-1185">Reference proteome</keyword>
<evidence type="ECO:0000313" key="3">
    <source>
        <dbReference type="Proteomes" id="UP000198858"/>
    </source>
</evidence>
<feature type="domain" description="Phosphatidate phosphatase APP1 catalytic" evidence="1">
    <location>
        <begin position="147"/>
        <end position="302"/>
    </location>
</feature>
<dbReference type="InterPro" id="IPR019236">
    <property type="entry name" value="APP1_cat"/>
</dbReference>
<sequence>MRKRFKKVLGRYKNLDQVYVLPYRSYGTYSHLYVKGRVLDNEPLHIVKDQSIWRTIKNTWKQFDSFEVPDAKMQLILRDKLNLTGTTDDEGYFLFDKTIEENLSEHANEEGWLEYEVYYRNELAPRTEIIDDPAIGEFLVPQVDAEYGVISDIDDTILQTGVTSFLKLRLLKNSLLTNAYERIPFKGAPDLYQKLHNGRGGASKNPIFYLSNSPWNLYEYLKLFLDHNGFPKGPILLRDFVTPFDRSLKPEKPHKQKEITNILKTYPDMKFILIGDSGEHDASIYTDIAAQYSDRIMAIYLRSVKHKKQMERVRSLIDNFDTVPVLLAENSNEAEKHARENGFIK</sequence>